<dbReference type="AlphaFoldDB" id="A0AAU8DSQ6"/>
<keyword evidence="2" id="KW-0472">Membrane</keyword>
<dbReference type="InterPro" id="IPR019692">
    <property type="entry name" value="CFP-6_PH"/>
</dbReference>
<gene>
    <name evidence="4" type="ORF">ABLG96_07120</name>
</gene>
<organism evidence="4">
    <name type="scientific">Nakamurella sp. A5-74</name>
    <dbReference type="NCBI Taxonomy" id="3158264"/>
    <lineage>
        <taxon>Bacteria</taxon>
        <taxon>Bacillati</taxon>
        <taxon>Actinomycetota</taxon>
        <taxon>Actinomycetes</taxon>
        <taxon>Nakamurellales</taxon>
        <taxon>Nakamurellaceae</taxon>
        <taxon>Nakamurella</taxon>
    </lineage>
</organism>
<feature type="compositionally biased region" description="Low complexity" evidence="1">
    <location>
        <begin position="14"/>
        <end position="27"/>
    </location>
</feature>
<accession>A0AAU8DSQ6</accession>
<keyword evidence="2" id="KW-0812">Transmembrane</keyword>
<feature type="region of interest" description="Disordered" evidence="1">
    <location>
        <begin position="1"/>
        <end position="33"/>
    </location>
</feature>
<feature type="transmembrane region" description="Helical" evidence="2">
    <location>
        <begin position="45"/>
        <end position="62"/>
    </location>
</feature>
<evidence type="ECO:0000313" key="4">
    <source>
        <dbReference type="EMBL" id="XCG65062.1"/>
    </source>
</evidence>
<evidence type="ECO:0000259" key="3">
    <source>
        <dbReference type="Pfam" id="PF10756"/>
    </source>
</evidence>
<dbReference type="Pfam" id="PF10756">
    <property type="entry name" value="bPH_6"/>
    <property type="match status" value="1"/>
</dbReference>
<name>A0AAU8DSQ6_9ACTN</name>
<dbReference type="RefSeq" id="WP_353650673.1">
    <property type="nucleotide sequence ID" value="NZ_CP159218.1"/>
</dbReference>
<protein>
    <submittedName>
        <fullName evidence="4">PH domain-containing protein</fullName>
    </submittedName>
</protein>
<evidence type="ECO:0000256" key="2">
    <source>
        <dbReference type="SAM" id="Phobius"/>
    </source>
</evidence>
<evidence type="ECO:0000256" key="1">
    <source>
        <dbReference type="SAM" id="MobiDB-lite"/>
    </source>
</evidence>
<reference evidence="4" key="1">
    <citation type="submission" date="2024-05" db="EMBL/GenBank/DDBJ databases">
        <authorList>
            <person name="Cai S.Y."/>
            <person name="Jin L.M."/>
            <person name="Li H.R."/>
        </authorList>
    </citation>
    <scope>NUCLEOTIDE SEQUENCE</scope>
    <source>
        <strain evidence="4">A5-74</strain>
    </source>
</reference>
<proteinExistence type="predicted"/>
<feature type="domain" description="Low molecular weight protein antigen 6 PH" evidence="3">
    <location>
        <begin position="84"/>
        <end position="151"/>
    </location>
</feature>
<keyword evidence="2" id="KW-1133">Transmembrane helix</keyword>
<feature type="transmembrane region" description="Helical" evidence="2">
    <location>
        <begin position="68"/>
        <end position="87"/>
    </location>
</feature>
<sequence>MSSGEEQNGREQVGRAQAGRAQAGPPATSTTPGAGRVVFRLPPSSLIFAVVLLFCVIPLAGVGGWWSLMYVVPVAAVAWTLLTRTVVDPRGITVRTWLGSKKLAWQEVVNLELTEARWTVALDVRGGRTRLPMVLPRDLPALAAASGGAIRFEMPPAESDSTAEA</sequence>
<dbReference type="EMBL" id="CP159218">
    <property type="protein sequence ID" value="XCG65062.1"/>
    <property type="molecule type" value="Genomic_DNA"/>
</dbReference>